<evidence type="ECO:0000256" key="2">
    <source>
        <dbReference type="ARBA" id="ARBA00006190"/>
    </source>
</evidence>
<dbReference type="OrthoDB" id="909357at2759"/>
<evidence type="ECO:0000256" key="1">
    <source>
        <dbReference type="ARBA" id="ARBA00004177"/>
    </source>
</evidence>
<evidence type="ECO:0008006" key="7">
    <source>
        <dbReference type="Google" id="ProtNLM"/>
    </source>
</evidence>
<comment type="similarity">
    <text evidence="2">Belongs to the SNF7 family.</text>
</comment>
<dbReference type="InterPro" id="IPR005024">
    <property type="entry name" value="Snf7_fam"/>
</dbReference>
<gene>
    <name evidence="5" type="ORF">M569_03937</name>
</gene>
<keyword evidence="4" id="KW-0175">Coiled coil</keyword>
<dbReference type="GO" id="GO:0005771">
    <property type="term" value="C:multivesicular body"/>
    <property type="evidence" value="ECO:0007669"/>
    <property type="project" value="TreeGrafter"/>
</dbReference>
<comment type="caution">
    <text evidence="5">The sequence shown here is derived from an EMBL/GenBank/DDBJ whole genome shotgun (WGS) entry which is preliminary data.</text>
</comment>
<proteinExistence type="inferred from homology"/>
<protein>
    <recommendedName>
        <fullName evidence="7">Charged multivesicular body protein 4b</fullName>
    </recommendedName>
</protein>
<dbReference type="GO" id="GO:0000815">
    <property type="term" value="C:ESCRT III complex"/>
    <property type="evidence" value="ECO:0007669"/>
    <property type="project" value="TreeGrafter"/>
</dbReference>
<keyword evidence="6" id="KW-1185">Reference proteome</keyword>
<reference evidence="5 6" key="1">
    <citation type="journal article" date="2013" name="BMC Genomics">
        <title>The miniature genome of a carnivorous plant Genlisea aurea contains a low number of genes and short non-coding sequences.</title>
        <authorList>
            <person name="Leushkin E.V."/>
            <person name="Sutormin R.A."/>
            <person name="Nabieva E.R."/>
            <person name="Penin A.A."/>
            <person name="Kondrashov A.S."/>
            <person name="Logacheva M.D."/>
        </authorList>
    </citation>
    <scope>NUCLEOTIDE SEQUENCE [LARGE SCALE GENOMIC DNA]</scope>
</reference>
<keyword evidence="3" id="KW-0967">Endosome</keyword>
<dbReference type="PANTHER" id="PTHR22761">
    <property type="entry name" value="CHARGED MULTIVESICULAR BODY PROTEIN"/>
    <property type="match status" value="1"/>
</dbReference>
<dbReference type="GO" id="GO:0009898">
    <property type="term" value="C:cytoplasmic side of plasma membrane"/>
    <property type="evidence" value="ECO:0007669"/>
    <property type="project" value="TreeGrafter"/>
</dbReference>
<feature type="non-terminal residue" evidence="5">
    <location>
        <position position="86"/>
    </location>
</feature>
<organism evidence="5 6">
    <name type="scientific">Genlisea aurea</name>
    <dbReference type="NCBI Taxonomy" id="192259"/>
    <lineage>
        <taxon>Eukaryota</taxon>
        <taxon>Viridiplantae</taxon>
        <taxon>Streptophyta</taxon>
        <taxon>Embryophyta</taxon>
        <taxon>Tracheophyta</taxon>
        <taxon>Spermatophyta</taxon>
        <taxon>Magnoliopsida</taxon>
        <taxon>eudicotyledons</taxon>
        <taxon>Gunneridae</taxon>
        <taxon>Pentapetalae</taxon>
        <taxon>asterids</taxon>
        <taxon>lamiids</taxon>
        <taxon>Lamiales</taxon>
        <taxon>Lentibulariaceae</taxon>
        <taxon>Genlisea</taxon>
    </lineage>
</organism>
<dbReference type="PANTHER" id="PTHR22761:SF10">
    <property type="entry name" value="GH13992P"/>
    <property type="match status" value="1"/>
</dbReference>
<name>S8EE10_9LAMI</name>
<dbReference type="GO" id="GO:0032511">
    <property type="term" value="P:late endosome to vacuole transport via multivesicular body sorting pathway"/>
    <property type="evidence" value="ECO:0007669"/>
    <property type="project" value="TreeGrafter"/>
</dbReference>
<comment type="subcellular location">
    <subcellularLocation>
        <location evidence="1">Endosome</location>
    </subcellularLocation>
</comment>
<dbReference type="GO" id="GO:0006900">
    <property type="term" value="P:vesicle budding from membrane"/>
    <property type="evidence" value="ECO:0007669"/>
    <property type="project" value="TreeGrafter"/>
</dbReference>
<dbReference type="Proteomes" id="UP000015453">
    <property type="component" value="Unassembled WGS sequence"/>
</dbReference>
<sequence>MFSRIFGKPKQETTALATLEKLTETLEMLEKKEKLLMKKVAEEVEKAKEHTKAKNKTAAIRCLKRKRLYEQQIENLGNFQLRIHDQ</sequence>
<dbReference type="Gene3D" id="1.10.287.1060">
    <property type="entry name" value="ESAT-6-like"/>
    <property type="match status" value="1"/>
</dbReference>
<dbReference type="Pfam" id="PF03357">
    <property type="entry name" value="Snf7"/>
    <property type="match status" value="1"/>
</dbReference>
<evidence type="ECO:0000313" key="6">
    <source>
        <dbReference type="Proteomes" id="UP000015453"/>
    </source>
</evidence>
<evidence type="ECO:0000313" key="5">
    <source>
        <dbReference type="EMBL" id="EPS70822.1"/>
    </source>
</evidence>
<accession>S8EE10</accession>
<evidence type="ECO:0000256" key="3">
    <source>
        <dbReference type="ARBA" id="ARBA00022753"/>
    </source>
</evidence>
<evidence type="ECO:0000256" key="4">
    <source>
        <dbReference type="SAM" id="Coils"/>
    </source>
</evidence>
<feature type="coiled-coil region" evidence="4">
    <location>
        <begin position="12"/>
        <end position="46"/>
    </location>
</feature>
<dbReference type="EMBL" id="AUSU01001524">
    <property type="protein sequence ID" value="EPS70822.1"/>
    <property type="molecule type" value="Genomic_DNA"/>
</dbReference>
<dbReference type="AlphaFoldDB" id="S8EE10"/>